<dbReference type="PANTHER" id="PTHR33648">
    <property type="entry name" value="EMBRYO SAC 1"/>
    <property type="match status" value="1"/>
</dbReference>
<evidence type="ECO:0000313" key="2">
    <source>
        <dbReference type="EMBL" id="PKA53983.1"/>
    </source>
</evidence>
<name>A0A2I0AEM4_9ASPA</name>
<evidence type="ECO:0000256" key="1">
    <source>
        <dbReference type="SAM" id="Phobius"/>
    </source>
</evidence>
<dbReference type="AlphaFoldDB" id="A0A2I0AEM4"/>
<keyword evidence="1" id="KW-0472">Membrane</keyword>
<evidence type="ECO:0000313" key="3">
    <source>
        <dbReference type="Proteomes" id="UP000236161"/>
    </source>
</evidence>
<evidence type="ECO:0008006" key="4">
    <source>
        <dbReference type="Google" id="ProtNLM"/>
    </source>
</evidence>
<dbReference type="InterPro" id="IPR036779">
    <property type="entry name" value="LysM_dom_sf"/>
</dbReference>
<dbReference type="CDD" id="cd00118">
    <property type="entry name" value="LysM"/>
    <property type="match status" value="1"/>
</dbReference>
<feature type="transmembrane region" description="Helical" evidence="1">
    <location>
        <begin position="301"/>
        <end position="319"/>
    </location>
</feature>
<accession>A0A2I0AEM4</accession>
<organism evidence="2 3">
    <name type="scientific">Apostasia shenzhenica</name>
    <dbReference type="NCBI Taxonomy" id="1088818"/>
    <lineage>
        <taxon>Eukaryota</taxon>
        <taxon>Viridiplantae</taxon>
        <taxon>Streptophyta</taxon>
        <taxon>Embryophyta</taxon>
        <taxon>Tracheophyta</taxon>
        <taxon>Spermatophyta</taxon>
        <taxon>Magnoliopsida</taxon>
        <taxon>Liliopsida</taxon>
        <taxon>Asparagales</taxon>
        <taxon>Orchidaceae</taxon>
        <taxon>Apostasioideae</taxon>
        <taxon>Apostasia</taxon>
    </lineage>
</organism>
<gene>
    <name evidence="2" type="ORF">AXF42_Ash016148</name>
</gene>
<dbReference type="Gene3D" id="3.10.350.10">
    <property type="entry name" value="LysM domain"/>
    <property type="match status" value="1"/>
</dbReference>
<dbReference type="STRING" id="1088818.A0A2I0AEM4"/>
<dbReference type="OrthoDB" id="1417267at2759"/>
<dbReference type="PANTHER" id="PTHR33648:SF15">
    <property type="entry name" value="OS04G0572800 PROTEIN"/>
    <property type="match status" value="1"/>
</dbReference>
<dbReference type="Proteomes" id="UP000236161">
    <property type="component" value="Unassembled WGS sequence"/>
</dbReference>
<keyword evidence="3" id="KW-1185">Reference proteome</keyword>
<protein>
    <recommendedName>
        <fullName evidence="4">LysM domain-containing protein</fullName>
    </recommendedName>
</protein>
<proteinExistence type="predicted"/>
<sequence length="329" mass="37324">MWKSGTHINALHDYREDMLHLDPCTIIQTVHVAAYVESASQVLHSEEQTPKSWRRKARTRTDLCLTAIKDHPAFKRHGLSRRRTVLFVHRTTTAREWPSAYVESASQVLHPEEQTPKSWRRKARTRIDLCLIAIKDHPAFKRHRLFRRQTVPSVHPDVAAWCLALGTVALVVMSTLPESSPGEALSVVRGEKLAGQRRCEEIYVVGEGETLHTISDKCGDPFIVERNPHVHDPDDVFPGLVLKLAPLSTRAIAEEKEQTVELSQTKVAIFCLLADGNLNTSSRSKAAVRVMPMGEGELIRGWWWFSTPVLWSKVAALWVQKRNMAARMR</sequence>
<dbReference type="InterPro" id="IPR018392">
    <property type="entry name" value="LysM"/>
</dbReference>
<keyword evidence="1" id="KW-0812">Transmembrane</keyword>
<dbReference type="EMBL" id="KZ451987">
    <property type="protein sequence ID" value="PKA53983.1"/>
    <property type="molecule type" value="Genomic_DNA"/>
</dbReference>
<keyword evidence="1" id="KW-1133">Transmembrane helix</keyword>
<reference evidence="2 3" key="1">
    <citation type="journal article" date="2017" name="Nature">
        <title>The Apostasia genome and the evolution of orchids.</title>
        <authorList>
            <person name="Zhang G.Q."/>
            <person name="Liu K.W."/>
            <person name="Li Z."/>
            <person name="Lohaus R."/>
            <person name="Hsiao Y.Y."/>
            <person name="Niu S.C."/>
            <person name="Wang J.Y."/>
            <person name="Lin Y.C."/>
            <person name="Xu Q."/>
            <person name="Chen L.J."/>
            <person name="Yoshida K."/>
            <person name="Fujiwara S."/>
            <person name="Wang Z.W."/>
            <person name="Zhang Y.Q."/>
            <person name="Mitsuda N."/>
            <person name="Wang M."/>
            <person name="Liu G.H."/>
            <person name="Pecoraro L."/>
            <person name="Huang H.X."/>
            <person name="Xiao X.J."/>
            <person name="Lin M."/>
            <person name="Wu X.Y."/>
            <person name="Wu W.L."/>
            <person name="Chen Y.Y."/>
            <person name="Chang S.B."/>
            <person name="Sakamoto S."/>
            <person name="Ohme-Takagi M."/>
            <person name="Yagi M."/>
            <person name="Zeng S.J."/>
            <person name="Shen C.Y."/>
            <person name="Yeh C.M."/>
            <person name="Luo Y.B."/>
            <person name="Tsai W.C."/>
            <person name="Van de Peer Y."/>
            <person name="Liu Z.J."/>
        </authorList>
    </citation>
    <scope>NUCLEOTIDE SEQUENCE [LARGE SCALE GENOMIC DNA]</scope>
    <source>
        <strain evidence="3">cv. Shenzhen</strain>
        <tissue evidence="2">Stem</tissue>
    </source>
</reference>